<protein>
    <submittedName>
        <fullName evidence="2">Uncharacterized protein</fullName>
    </submittedName>
</protein>
<dbReference type="OrthoDB" id="7410061at2"/>
<proteinExistence type="predicted"/>
<evidence type="ECO:0000313" key="2">
    <source>
        <dbReference type="EMBL" id="MUL36845.1"/>
    </source>
</evidence>
<organism evidence="2 3">
    <name type="scientific">Gloeocapsopsis dulcis AAB1 = 1H9</name>
    <dbReference type="NCBI Taxonomy" id="1433147"/>
    <lineage>
        <taxon>Bacteria</taxon>
        <taxon>Bacillati</taxon>
        <taxon>Cyanobacteriota</taxon>
        <taxon>Cyanophyceae</taxon>
        <taxon>Oscillatoriophycideae</taxon>
        <taxon>Chroococcales</taxon>
        <taxon>Chroococcaceae</taxon>
        <taxon>Gloeocapsopsis</taxon>
        <taxon>Gloeocapsopsis dulcis</taxon>
    </lineage>
</organism>
<comment type="caution">
    <text evidence="2">The sequence shown here is derived from an EMBL/GenBank/DDBJ whole genome shotgun (WGS) entry which is preliminary data.</text>
</comment>
<dbReference type="Proteomes" id="UP000441797">
    <property type="component" value="Unassembled WGS sequence"/>
</dbReference>
<name>A0A6N8FX06_9CHRO</name>
<dbReference type="RefSeq" id="WP_105217837.1">
    <property type="nucleotide sequence ID" value="NZ_CAWNSU010000036.1"/>
</dbReference>
<accession>A0A6N8FX06</accession>
<reference evidence="2 3" key="1">
    <citation type="journal article" date="2019" name="Front. Microbiol.">
        <title>Genomic Features for Desiccation Tolerance and Sugar Biosynthesis in the Extremophile Gloeocapsopsis sp. UTEX B3054.</title>
        <authorList>
            <person name="Urrejola C."/>
            <person name="Alcorta J."/>
            <person name="Salas L."/>
            <person name="Vasquez M."/>
            <person name="Polz M.F."/>
            <person name="Vicuna R."/>
            <person name="Diez B."/>
        </authorList>
    </citation>
    <scope>NUCLEOTIDE SEQUENCE [LARGE SCALE GENOMIC DNA]</scope>
    <source>
        <strain evidence="2 3">1H9</strain>
    </source>
</reference>
<feature type="transmembrane region" description="Helical" evidence="1">
    <location>
        <begin position="31"/>
        <end position="51"/>
    </location>
</feature>
<feature type="transmembrane region" description="Helical" evidence="1">
    <location>
        <begin position="58"/>
        <end position="76"/>
    </location>
</feature>
<evidence type="ECO:0000256" key="1">
    <source>
        <dbReference type="SAM" id="Phobius"/>
    </source>
</evidence>
<dbReference type="EMBL" id="NAPY01000014">
    <property type="protein sequence ID" value="MUL36845.1"/>
    <property type="molecule type" value="Genomic_DNA"/>
</dbReference>
<sequence>MKFWRVWAILLGLSLMVGETIWIWGQGRNPLFILDDFFVGLPLVVTAILMARPSIPRLCAFSSSFAASAGMLYGSFFEKLADLSKPASSNIEIRLLP</sequence>
<keyword evidence="1" id="KW-0472">Membrane</keyword>
<gene>
    <name evidence="2" type="ORF">BWI75_10930</name>
</gene>
<feature type="transmembrane region" description="Helical" evidence="1">
    <location>
        <begin position="7"/>
        <end position="25"/>
    </location>
</feature>
<dbReference type="AlphaFoldDB" id="A0A6N8FX06"/>
<keyword evidence="3" id="KW-1185">Reference proteome</keyword>
<keyword evidence="1" id="KW-0812">Transmembrane</keyword>
<evidence type="ECO:0000313" key="3">
    <source>
        <dbReference type="Proteomes" id="UP000441797"/>
    </source>
</evidence>
<keyword evidence="1" id="KW-1133">Transmembrane helix</keyword>